<dbReference type="OrthoDB" id="126325at2759"/>
<evidence type="ECO:0000313" key="1">
    <source>
        <dbReference type="EMBL" id="GMF17469.1"/>
    </source>
</evidence>
<accession>A0A9W6TR17</accession>
<gene>
    <name evidence="1" type="ORF">Plil01_000638400</name>
</gene>
<organism evidence="1 2">
    <name type="scientific">Phytophthora lilii</name>
    <dbReference type="NCBI Taxonomy" id="2077276"/>
    <lineage>
        <taxon>Eukaryota</taxon>
        <taxon>Sar</taxon>
        <taxon>Stramenopiles</taxon>
        <taxon>Oomycota</taxon>
        <taxon>Peronosporomycetes</taxon>
        <taxon>Peronosporales</taxon>
        <taxon>Peronosporaceae</taxon>
        <taxon>Phytophthora</taxon>
    </lineage>
</organism>
<comment type="caution">
    <text evidence="1">The sequence shown here is derived from an EMBL/GenBank/DDBJ whole genome shotgun (WGS) entry which is preliminary data.</text>
</comment>
<dbReference type="AlphaFoldDB" id="A0A9W6TR17"/>
<evidence type="ECO:0000313" key="2">
    <source>
        <dbReference type="Proteomes" id="UP001165083"/>
    </source>
</evidence>
<reference evidence="1" key="1">
    <citation type="submission" date="2023-04" db="EMBL/GenBank/DDBJ databases">
        <title>Phytophthora lilii NBRC 32176.</title>
        <authorList>
            <person name="Ichikawa N."/>
            <person name="Sato H."/>
            <person name="Tonouchi N."/>
        </authorList>
    </citation>
    <scope>NUCLEOTIDE SEQUENCE</scope>
    <source>
        <strain evidence="1">NBRC 32176</strain>
    </source>
</reference>
<name>A0A9W6TR17_9STRA</name>
<keyword evidence="2" id="KW-1185">Reference proteome</keyword>
<dbReference type="Proteomes" id="UP001165083">
    <property type="component" value="Unassembled WGS sequence"/>
</dbReference>
<protein>
    <submittedName>
        <fullName evidence="1">Unnamed protein product</fullName>
    </submittedName>
</protein>
<dbReference type="EMBL" id="BSXW01000283">
    <property type="protein sequence ID" value="GMF17469.1"/>
    <property type="molecule type" value="Genomic_DNA"/>
</dbReference>
<proteinExistence type="predicted"/>
<sequence>MQKEFALRCGFQIFVQQTSVKPNNSGNAKFACKKLNGTQYFDHETPPEKLKCPFYMNVNGNAGQWRITKANFAHNHLKFVGTAKAPCAEGIISRSERAMRNTTQQIVQLTTLVETEMLPTHNHSTASMSGTAVRKVLKSKGADVSSSAISRMKQRIGDK</sequence>